<evidence type="ECO:0000313" key="3">
    <source>
        <dbReference type="Proteomes" id="UP000324222"/>
    </source>
</evidence>
<feature type="region of interest" description="Disordered" evidence="1">
    <location>
        <begin position="22"/>
        <end position="41"/>
    </location>
</feature>
<dbReference type="AlphaFoldDB" id="A0A5B7HVZ8"/>
<proteinExistence type="predicted"/>
<dbReference type="Proteomes" id="UP000324222">
    <property type="component" value="Unassembled WGS sequence"/>
</dbReference>
<dbReference type="EMBL" id="VSRR010043881">
    <property type="protein sequence ID" value="MPC76650.1"/>
    <property type="molecule type" value="Genomic_DNA"/>
</dbReference>
<keyword evidence="3" id="KW-1185">Reference proteome</keyword>
<accession>A0A5B7HVZ8</accession>
<reference evidence="2 3" key="1">
    <citation type="submission" date="2019-05" db="EMBL/GenBank/DDBJ databases">
        <title>Another draft genome of Portunus trituberculatus and its Hox gene families provides insights of decapod evolution.</title>
        <authorList>
            <person name="Jeong J.-H."/>
            <person name="Song I."/>
            <person name="Kim S."/>
            <person name="Choi T."/>
            <person name="Kim D."/>
            <person name="Ryu S."/>
            <person name="Kim W."/>
        </authorList>
    </citation>
    <scope>NUCLEOTIDE SEQUENCE [LARGE SCALE GENOMIC DNA]</scope>
    <source>
        <tissue evidence="2">Muscle</tissue>
    </source>
</reference>
<feature type="compositionally biased region" description="Polar residues" evidence="1">
    <location>
        <begin position="22"/>
        <end position="31"/>
    </location>
</feature>
<name>A0A5B7HVZ8_PORTR</name>
<protein>
    <submittedName>
        <fullName evidence="2">Uncharacterized protein</fullName>
    </submittedName>
</protein>
<organism evidence="2 3">
    <name type="scientific">Portunus trituberculatus</name>
    <name type="common">Swimming crab</name>
    <name type="synonym">Neptunus trituberculatus</name>
    <dbReference type="NCBI Taxonomy" id="210409"/>
    <lineage>
        <taxon>Eukaryota</taxon>
        <taxon>Metazoa</taxon>
        <taxon>Ecdysozoa</taxon>
        <taxon>Arthropoda</taxon>
        <taxon>Crustacea</taxon>
        <taxon>Multicrustacea</taxon>
        <taxon>Malacostraca</taxon>
        <taxon>Eumalacostraca</taxon>
        <taxon>Eucarida</taxon>
        <taxon>Decapoda</taxon>
        <taxon>Pleocyemata</taxon>
        <taxon>Brachyura</taxon>
        <taxon>Eubrachyura</taxon>
        <taxon>Portunoidea</taxon>
        <taxon>Portunidae</taxon>
        <taxon>Portuninae</taxon>
        <taxon>Portunus</taxon>
    </lineage>
</organism>
<evidence type="ECO:0000256" key="1">
    <source>
        <dbReference type="SAM" id="MobiDB-lite"/>
    </source>
</evidence>
<evidence type="ECO:0000313" key="2">
    <source>
        <dbReference type="EMBL" id="MPC76650.1"/>
    </source>
</evidence>
<comment type="caution">
    <text evidence="2">The sequence shown here is derived from an EMBL/GenBank/DDBJ whole genome shotgun (WGS) entry which is preliminary data.</text>
</comment>
<sequence>MDAAREAGTRPEGAKQIALVPSTQEQRTANATDEGAAPTRKWRPNRLVFSANNKKREAGRVKYVIVVGERMTYRGNGVRNTSV</sequence>
<gene>
    <name evidence="2" type="ORF">E2C01_071073</name>
</gene>